<dbReference type="AlphaFoldDB" id="A0A2P5AM96"/>
<comment type="caution">
    <text evidence="1">The sequence shown here is derived from an EMBL/GenBank/DDBJ whole genome shotgun (WGS) entry which is preliminary data.</text>
</comment>
<name>A0A2P5AM96_TREOI</name>
<dbReference type="EMBL" id="JXTC01000780">
    <property type="protein sequence ID" value="PON37663.1"/>
    <property type="molecule type" value="Genomic_DNA"/>
</dbReference>
<gene>
    <name evidence="1" type="ORF">TorRG33x02_346980</name>
</gene>
<dbReference type="Proteomes" id="UP000237000">
    <property type="component" value="Unassembled WGS sequence"/>
</dbReference>
<evidence type="ECO:0000313" key="2">
    <source>
        <dbReference type="Proteomes" id="UP000237000"/>
    </source>
</evidence>
<reference evidence="2" key="1">
    <citation type="submission" date="2016-06" db="EMBL/GenBank/DDBJ databases">
        <title>Parallel loss of symbiosis genes in relatives of nitrogen-fixing non-legume Parasponia.</title>
        <authorList>
            <person name="Van Velzen R."/>
            <person name="Holmer R."/>
            <person name="Bu F."/>
            <person name="Rutten L."/>
            <person name="Van Zeijl A."/>
            <person name="Liu W."/>
            <person name="Santuari L."/>
            <person name="Cao Q."/>
            <person name="Sharma T."/>
            <person name="Shen D."/>
            <person name="Roswanjaya Y."/>
            <person name="Wardhani T."/>
            <person name="Kalhor M.S."/>
            <person name="Jansen J."/>
            <person name="Van den Hoogen J."/>
            <person name="Gungor B."/>
            <person name="Hartog M."/>
            <person name="Hontelez J."/>
            <person name="Verver J."/>
            <person name="Yang W.-C."/>
            <person name="Schijlen E."/>
            <person name="Repin R."/>
            <person name="Schilthuizen M."/>
            <person name="Schranz E."/>
            <person name="Heidstra R."/>
            <person name="Miyata K."/>
            <person name="Fedorova E."/>
            <person name="Kohlen W."/>
            <person name="Bisseling T."/>
            <person name="Smit S."/>
            <person name="Geurts R."/>
        </authorList>
    </citation>
    <scope>NUCLEOTIDE SEQUENCE [LARGE SCALE GENOMIC DNA]</scope>
    <source>
        <strain evidence="2">cv. RG33-2</strain>
    </source>
</reference>
<organism evidence="1 2">
    <name type="scientific">Trema orientale</name>
    <name type="common">Charcoal tree</name>
    <name type="synonym">Celtis orientalis</name>
    <dbReference type="NCBI Taxonomy" id="63057"/>
    <lineage>
        <taxon>Eukaryota</taxon>
        <taxon>Viridiplantae</taxon>
        <taxon>Streptophyta</taxon>
        <taxon>Embryophyta</taxon>
        <taxon>Tracheophyta</taxon>
        <taxon>Spermatophyta</taxon>
        <taxon>Magnoliopsida</taxon>
        <taxon>eudicotyledons</taxon>
        <taxon>Gunneridae</taxon>
        <taxon>Pentapetalae</taxon>
        <taxon>rosids</taxon>
        <taxon>fabids</taxon>
        <taxon>Rosales</taxon>
        <taxon>Cannabaceae</taxon>
        <taxon>Trema</taxon>
    </lineage>
</organism>
<evidence type="ECO:0000313" key="1">
    <source>
        <dbReference type="EMBL" id="PON37663.1"/>
    </source>
</evidence>
<accession>A0A2P5AM96</accession>
<protein>
    <submittedName>
        <fullName evidence="1">Uncharacterized protein</fullName>
    </submittedName>
</protein>
<sequence>MLYNQRCGAQGSQSFSRTLSTAALSSILLKHCGAAKTVSWHYRFVTFGSLFSAATLCNQRCGAGTCSGTFWPVLTLPRGYKKDLLGIRKGDLGYVFEGFCSSFQGTREKEQEHVKRISSLKKKSSSSFPFCSFNDCC</sequence>
<keyword evidence="2" id="KW-1185">Reference proteome</keyword>
<proteinExistence type="predicted"/>
<dbReference type="InParanoid" id="A0A2P5AM96"/>